<reference evidence="2 3" key="1">
    <citation type="submission" date="2019-03" db="EMBL/GenBank/DDBJ databases">
        <title>Genomics of glacier-inhabiting Cryobacterium strains.</title>
        <authorList>
            <person name="Liu Q."/>
            <person name="Xin Y.-H."/>
        </authorList>
    </citation>
    <scope>NUCLEOTIDE SEQUENCE [LARGE SCALE GENOMIC DNA]</scope>
    <source>
        <strain evidence="2 3">MDB1-5</strain>
    </source>
</reference>
<dbReference type="RefSeq" id="WP_134449833.1">
    <property type="nucleotide sequence ID" value="NZ_SOFS01000031.1"/>
</dbReference>
<keyword evidence="1" id="KW-0812">Transmembrane</keyword>
<organism evidence="2 3">
    <name type="scientific">Cryobacterium glucosi</name>
    <dbReference type="NCBI Taxonomy" id="1259175"/>
    <lineage>
        <taxon>Bacteria</taxon>
        <taxon>Bacillati</taxon>
        <taxon>Actinomycetota</taxon>
        <taxon>Actinomycetes</taxon>
        <taxon>Micrococcales</taxon>
        <taxon>Microbacteriaceae</taxon>
        <taxon>Cryobacterium</taxon>
    </lineage>
</organism>
<proteinExistence type="predicted"/>
<name>A0ABY2IM69_9MICO</name>
<evidence type="ECO:0000313" key="2">
    <source>
        <dbReference type="EMBL" id="TFC18684.1"/>
    </source>
</evidence>
<protein>
    <recommendedName>
        <fullName evidence="4">Alkaline shock response membrane anchor protein AmaP</fullName>
    </recommendedName>
</protein>
<evidence type="ECO:0000313" key="3">
    <source>
        <dbReference type="Proteomes" id="UP000297604"/>
    </source>
</evidence>
<evidence type="ECO:0008006" key="4">
    <source>
        <dbReference type="Google" id="ProtNLM"/>
    </source>
</evidence>
<sequence>MNSTNRVLNRLFILVVGLVIFSGGAALLLVAIAGPVRDTWTHSAAIGVSGVTRWLRATPLPNQPMPISGSWLWLVALAAGGALIILLVLFIIRQGHGHTRQLITVGGNAGMVLVDSHVAEHAIQDALSGRPELVASHVSTYQVKHQSVLKVAITCRRGISPREASRIVTEVLVAFDTLLGGQLPALVQISAGIRARTTQTTRLH</sequence>
<feature type="transmembrane region" description="Helical" evidence="1">
    <location>
        <begin position="12"/>
        <end position="33"/>
    </location>
</feature>
<accession>A0ABY2IM69</accession>
<comment type="caution">
    <text evidence="2">The sequence shown here is derived from an EMBL/GenBank/DDBJ whole genome shotgun (WGS) entry which is preliminary data.</text>
</comment>
<keyword evidence="1" id="KW-1133">Transmembrane helix</keyword>
<dbReference type="Proteomes" id="UP000297604">
    <property type="component" value="Unassembled WGS sequence"/>
</dbReference>
<gene>
    <name evidence="2" type="ORF">E3O46_13440</name>
</gene>
<feature type="transmembrane region" description="Helical" evidence="1">
    <location>
        <begin position="71"/>
        <end position="92"/>
    </location>
</feature>
<keyword evidence="3" id="KW-1185">Reference proteome</keyword>
<keyword evidence="1" id="KW-0472">Membrane</keyword>
<dbReference type="EMBL" id="SOFS01000031">
    <property type="protein sequence ID" value="TFC18684.1"/>
    <property type="molecule type" value="Genomic_DNA"/>
</dbReference>
<evidence type="ECO:0000256" key="1">
    <source>
        <dbReference type="SAM" id="Phobius"/>
    </source>
</evidence>